<name>K0JWK8_SACES</name>
<dbReference type="Pfam" id="PF19865">
    <property type="entry name" value="DUF6338"/>
    <property type="match status" value="1"/>
</dbReference>
<dbReference type="KEGG" id="sesp:BN6_18440"/>
<reference evidence="2 3" key="1">
    <citation type="journal article" date="2012" name="BMC Genomics">
        <title>Complete genome sequence of Saccharothrix espanaensis DSM 44229T and comparison to the other completely sequenced Pseudonocardiaceae.</title>
        <authorList>
            <person name="Strobel T."/>
            <person name="Al-Dilaimi A."/>
            <person name="Blom J."/>
            <person name="Gessner A."/>
            <person name="Kalinowski J."/>
            <person name="Luzhetska M."/>
            <person name="Puhler A."/>
            <person name="Szczepanowski R."/>
            <person name="Bechthold A."/>
            <person name="Ruckert C."/>
        </authorList>
    </citation>
    <scope>NUCLEOTIDE SEQUENCE [LARGE SCALE GENOMIC DNA]</scope>
    <source>
        <strain evidence="3">ATCC 51144 / DSM 44229 / JCM 9112 / NBRC 15066 / NRRL 15764</strain>
    </source>
</reference>
<keyword evidence="1" id="KW-1133">Transmembrane helix</keyword>
<dbReference type="OrthoDB" id="3619694at2"/>
<accession>K0JWK8</accession>
<organism evidence="2 3">
    <name type="scientific">Saccharothrix espanaensis (strain ATCC 51144 / DSM 44229 / JCM 9112 / NBRC 15066 / NRRL 15764)</name>
    <dbReference type="NCBI Taxonomy" id="1179773"/>
    <lineage>
        <taxon>Bacteria</taxon>
        <taxon>Bacillati</taxon>
        <taxon>Actinomycetota</taxon>
        <taxon>Actinomycetes</taxon>
        <taxon>Pseudonocardiales</taxon>
        <taxon>Pseudonocardiaceae</taxon>
        <taxon>Saccharothrix</taxon>
    </lineage>
</organism>
<keyword evidence="3" id="KW-1185">Reference proteome</keyword>
<dbReference type="HOGENOM" id="CLU_1014240_0_0_11"/>
<sequence length="276" mass="30299">MPTTPVAIGIFLLMVVPGIALELLRQRARPGRQDSVFVETSRVLLGGVLLSGTSLLVLGLLRTTTAAPLADPRELFTRNSYLPDNLWLVGTTAALFVTISITSAALFYSLFPYQGLQGEIAQESAWVTVFARLAGRVEAEKRELLRGKRLITQVQVDLDDGTGYIGTRESYSADVVPENRELVLTRPLRRVDADGTELPLDESWERVIVGNDKVRAIRVLFMTVDNKASAPAHRVLTNSRRDHAIAFARFCTTDPRCLTALLAAQTAIPALLGVFR</sequence>
<keyword evidence="1" id="KW-0472">Membrane</keyword>
<evidence type="ECO:0000256" key="1">
    <source>
        <dbReference type="SAM" id="Phobius"/>
    </source>
</evidence>
<evidence type="ECO:0000313" key="2">
    <source>
        <dbReference type="EMBL" id="CCH29164.1"/>
    </source>
</evidence>
<dbReference type="Proteomes" id="UP000006281">
    <property type="component" value="Chromosome"/>
</dbReference>
<evidence type="ECO:0000313" key="3">
    <source>
        <dbReference type="Proteomes" id="UP000006281"/>
    </source>
</evidence>
<keyword evidence="1" id="KW-0812">Transmembrane</keyword>
<feature type="transmembrane region" description="Helical" evidence="1">
    <location>
        <begin position="44"/>
        <end position="66"/>
    </location>
</feature>
<dbReference type="BioCyc" id="SESP1179773:BN6_RS09055-MONOMER"/>
<dbReference type="RefSeq" id="WP_015099277.1">
    <property type="nucleotide sequence ID" value="NC_019673.1"/>
</dbReference>
<dbReference type="AlphaFoldDB" id="K0JWK8"/>
<dbReference type="PATRIC" id="fig|1179773.3.peg.1850"/>
<dbReference type="STRING" id="1179773.BN6_18440"/>
<gene>
    <name evidence="2" type="ordered locus">BN6_18440</name>
</gene>
<feature type="transmembrane region" description="Helical" evidence="1">
    <location>
        <begin position="86"/>
        <end position="111"/>
    </location>
</feature>
<dbReference type="EMBL" id="HE804045">
    <property type="protein sequence ID" value="CCH29164.1"/>
    <property type="molecule type" value="Genomic_DNA"/>
</dbReference>
<feature type="transmembrane region" description="Helical" evidence="1">
    <location>
        <begin position="6"/>
        <end position="24"/>
    </location>
</feature>
<dbReference type="InterPro" id="IPR045919">
    <property type="entry name" value="DUF6338"/>
</dbReference>
<proteinExistence type="predicted"/>
<protein>
    <submittedName>
        <fullName evidence="2">Putative membrane protein</fullName>
    </submittedName>
</protein>